<accession>A0A1Q9A290</accession>
<evidence type="ECO:0000256" key="3">
    <source>
        <dbReference type="ARBA" id="ARBA00019010"/>
    </source>
</evidence>
<keyword evidence="9" id="KW-0460">Magnesium</keyword>
<dbReference type="AlphaFoldDB" id="A0A1Q9A290"/>
<evidence type="ECO:0000256" key="1">
    <source>
        <dbReference type="ARBA" id="ARBA00004496"/>
    </source>
</evidence>
<keyword evidence="4" id="KW-0963">Cytoplasm</keyword>
<evidence type="ECO:0000256" key="9">
    <source>
        <dbReference type="ARBA" id="ARBA00022842"/>
    </source>
</evidence>
<dbReference type="PIRSF" id="PIRSF036599">
    <property type="entry name" value="AtpPhos"/>
    <property type="match status" value="1"/>
</dbReference>
<dbReference type="InterPro" id="IPR011009">
    <property type="entry name" value="Kinase-like_dom_sf"/>
</dbReference>
<keyword evidence="13" id="KW-0808">Transferase</keyword>
<evidence type="ECO:0000313" key="14">
    <source>
        <dbReference type="Proteomes" id="UP000185598"/>
    </source>
</evidence>
<dbReference type="InterPro" id="IPR002575">
    <property type="entry name" value="Aminoglycoside_PTrfase"/>
</dbReference>
<dbReference type="InterPro" id="IPR003442">
    <property type="entry name" value="T6A_TsaE"/>
</dbReference>
<sequence>MTIAPSSLSIILPDEAATIQLGEDLALALKAGDCLALYGDLGAGKSTLARAFLRAMADDDMLDVPSPTFTLVQSYELRIPVAHFDLYRLSDASELDELGFDEALEIGICLVEWPERADDRLPKSVISLHYGFTPDGGRALTITGPKLKLDRISRVLAIRAFLDRNAMKAARRRFLSGDADYRAYEVVRLDGQPQRILMDSPPRPDTPVIRFGKTYPELVHLAEDYRPFVAIDQLLASMGVTVPQIYATDPDGILLTEDLGQDGILDDEGRPIAERYLEAAATLAFLHGQIVSREITVAPDHIHRIPDFDTQAMGFETELLLDWYVEWKLGRKPTEDERQTYAQLWSKLFSQISDRESLVLRDVHSPNLLWQGNRRGIQRVGLIDFQDAMIGPAAYDLASLVQDARVTVEPDLQRQMLDHYLDLRQSEAGFDHDALLRDFAIMAVQRNCKLVGLWVRLMKRDGKPDYMKHMPRTLTYLTAALDHETLHPLRNWLTGLGLLERV</sequence>
<dbReference type="SUPFAM" id="SSF52540">
    <property type="entry name" value="P-loop containing nucleoside triphosphate hydrolases"/>
    <property type="match status" value="1"/>
</dbReference>
<comment type="subcellular location">
    <subcellularLocation>
        <location evidence="1">Cytoplasm</location>
    </subcellularLocation>
</comment>
<dbReference type="Proteomes" id="UP000544107">
    <property type="component" value="Unassembled WGS sequence"/>
</dbReference>
<evidence type="ECO:0000256" key="8">
    <source>
        <dbReference type="ARBA" id="ARBA00022840"/>
    </source>
</evidence>
<dbReference type="Proteomes" id="UP000185598">
    <property type="component" value="Unassembled WGS sequence"/>
</dbReference>
<evidence type="ECO:0000313" key="12">
    <source>
        <dbReference type="EMBL" id="MBB4008960.1"/>
    </source>
</evidence>
<dbReference type="Pfam" id="PF01636">
    <property type="entry name" value="APH"/>
    <property type="match status" value="1"/>
</dbReference>
<dbReference type="NCBIfam" id="TIGR00150">
    <property type="entry name" value="T6A_YjeE"/>
    <property type="match status" value="1"/>
</dbReference>
<dbReference type="SUPFAM" id="SSF56112">
    <property type="entry name" value="Protein kinase-like (PK-like)"/>
    <property type="match status" value="1"/>
</dbReference>
<dbReference type="EMBL" id="MKIN01000023">
    <property type="protein sequence ID" value="OLP48720.1"/>
    <property type="molecule type" value="Genomic_DNA"/>
</dbReference>
<keyword evidence="5" id="KW-0819">tRNA processing</keyword>
<dbReference type="GO" id="GO:0005524">
    <property type="term" value="F:ATP binding"/>
    <property type="evidence" value="ECO:0007669"/>
    <property type="project" value="UniProtKB-KW"/>
</dbReference>
<keyword evidence="14" id="KW-1185">Reference proteome</keyword>
<dbReference type="InterPro" id="IPR027417">
    <property type="entry name" value="P-loop_NTPase"/>
</dbReference>
<evidence type="ECO:0000256" key="4">
    <source>
        <dbReference type="ARBA" id="ARBA00022490"/>
    </source>
</evidence>
<feature type="domain" description="Aminoglycoside phosphotransferase" evidence="11">
    <location>
        <begin position="173"/>
        <end position="426"/>
    </location>
</feature>
<dbReference type="RefSeq" id="WP_075616031.1">
    <property type="nucleotide sequence ID" value="NZ_JACIED010000004.1"/>
</dbReference>
<dbReference type="OrthoDB" id="9809275at2"/>
<organism evidence="13 14">
    <name type="scientific">Allorhizobium taibaishanense</name>
    <dbReference type="NCBI Taxonomy" id="887144"/>
    <lineage>
        <taxon>Bacteria</taxon>
        <taxon>Pseudomonadati</taxon>
        <taxon>Pseudomonadota</taxon>
        <taxon>Alphaproteobacteria</taxon>
        <taxon>Hyphomicrobiales</taxon>
        <taxon>Rhizobiaceae</taxon>
        <taxon>Rhizobium/Agrobacterium group</taxon>
        <taxon>Allorhizobium</taxon>
    </lineage>
</organism>
<dbReference type="Gene3D" id="3.30.200.20">
    <property type="entry name" value="Phosphorylase Kinase, domain 1"/>
    <property type="match status" value="1"/>
</dbReference>
<evidence type="ECO:0000256" key="10">
    <source>
        <dbReference type="ARBA" id="ARBA00032441"/>
    </source>
</evidence>
<keyword evidence="6" id="KW-0479">Metal-binding</keyword>
<reference evidence="12 15" key="2">
    <citation type="submission" date="2020-08" db="EMBL/GenBank/DDBJ databases">
        <title>Genomic Encyclopedia of Type Strains, Phase IV (KMG-IV): sequencing the most valuable type-strain genomes for metagenomic binning, comparative biology and taxonomic classification.</title>
        <authorList>
            <person name="Goeker M."/>
        </authorList>
    </citation>
    <scope>NUCLEOTIDE SEQUENCE [LARGE SCALE GENOMIC DNA]</scope>
    <source>
        <strain evidence="12 15">DSM 100021</strain>
    </source>
</reference>
<comment type="similarity">
    <text evidence="2">Belongs to the TsaE family.</text>
</comment>
<evidence type="ECO:0000256" key="6">
    <source>
        <dbReference type="ARBA" id="ARBA00022723"/>
    </source>
</evidence>
<comment type="caution">
    <text evidence="13">The sequence shown here is derived from an EMBL/GenBank/DDBJ whole genome shotgun (WGS) entry which is preliminary data.</text>
</comment>
<evidence type="ECO:0000313" key="13">
    <source>
        <dbReference type="EMBL" id="OLP48720.1"/>
    </source>
</evidence>
<evidence type="ECO:0000313" key="15">
    <source>
        <dbReference type="Proteomes" id="UP000544107"/>
    </source>
</evidence>
<dbReference type="GO" id="GO:0005737">
    <property type="term" value="C:cytoplasm"/>
    <property type="evidence" value="ECO:0007669"/>
    <property type="project" value="UniProtKB-SubCell"/>
</dbReference>
<dbReference type="GO" id="GO:0046872">
    <property type="term" value="F:metal ion binding"/>
    <property type="evidence" value="ECO:0007669"/>
    <property type="project" value="UniProtKB-KW"/>
</dbReference>
<proteinExistence type="inferred from homology"/>
<dbReference type="Gene3D" id="3.40.50.300">
    <property type="entry name" value="P-loop containing nucleotide triphosphate hydrolases"/>
    <property type="match status" value="1"/>
</dbReference>
<evidence type="ECO:0000259" key="11">
    <source>
        <dbReference type="Pfam" id="PF01636"/>
    </source>
</evidence>
<evidence type="ECO:0000256" key="7">
    <source>
        <dbReference type="ARBA" id="ARBA00022741"/>
    </source>
</evidence>
<protein>
    <recommendedName>
        <fullName evidence="3">tRNA threonylcarbamoyladenosine biosynthesis protein TsaE</fullName>
    </recommendedName>
    <alternativeName>
        <fullName evidence="10">t(6)A37 threonylcarbamoyladenosine biosynthesis protein TsaE</fullName>
    </alternativeName>
</protein>
<keyword evidence="8" id="KW-0067">ATP-binding</keyword>
<gene>
    <name evidence="13" type="ORF">BJF91_01935</name>
    <name evidence="12" type="ORF">GGQ71_003242</name>
</gene>
<dbReference type="PANTHER" id="PTHR33540:SF2">
    <property type="entry name" value="TRNA THREONYLCARBAMOYLADENOSINE BIOSYNTHESIS PROTEIN TSAE"/>
    <property type="match status" value="1"/>
</dbReference>
<dbReference type="STRING" id="887144.BJF91_01935"/>
<dbReference type="InterPro" id="IPR012180">
    <property type="entry name" value="Bifunc_ATPase/PTrfase"/>
</dbReference>
<evidence type="ECO:0000256" key="5">
    <source>
        <dbReference type="ARBA" id="ARBA00022694"/>
    </source>
</evidence>
<dbReference type="Pfam" id="PF02367">
    <property type="entry name" value="TsaE"/>
    <property type="match status" value="1"/>
</dbReference>
<keyword evidence="7" id="KW-0547">Nucleotide-binding</keyword>
<dbReference type="GO" id="GO:0016740">
    <property type="term" value="F:transferase activity"/>
    <property type="evidence" value="ECO:0007669"/>
    <property type="project" value="UniProtKB-KW"/>
</dbReference>
<dbReference type="EMBL" id="JACIED010000004">
    <property type="protein sequence ID" value="MBB4008960.1"/>
    <property type="molecule type" value="Genomic_DNA"/>
</dbReference>
<dbReference type="PANTHER" id="PTHR33540">
    <property type="entry name" value="TRNA THREONYLCARBAMOYLADENOSINE BIOSYNTHESIS PROTEIN TSAE"/>
    <property type="match status" value="1"/>
</dbReference>
<dbReference type="Gene3D" id="3.90.1200.10">
    <property type="match status" value="1"/>
</dbReference>
<name>A0A1Q9A290_9HYPH</name>
<reference evidence="13 14" key="1">
    <citation type="submission" date="2016-09" db="EMBL/GenBank/DDBJ databases">
        <title>Rhizobium oryziradicis sp. nov., isolated from the root of rice.</title>
        <authorList>
            <person name="Zhao J."/>
            <person name="Zhang X."/>
        </authorList>
    </citation>
    <scope>NUCLEOTIDE SEQUENCE [LARGE SCALE GENOMIC DNA]</scope>
    <source>
        <strain evidence="13 14">14971</strain>
    </source>
</reference>
<evidence type="ECO:0000256" key="2">
    <source>
        <dbReference type="ARBA" id="ARBA00007599"/>
    </source>
</evidence>
<dbReference type="GO" id="GO:0002949">
    <property type="term" value="P:tRNA threonylcarbamoyladenosine modification"/>
    <property type="evidence" value="ECO:0007669"/>
    <property type="project" value="InterPro"/>
</dbReference>